<dbReference type="CDD" id="cd01948">
    <property type="entry name" value="EAL"/>
    <property type="match status" value="1"/>
</dbReference>
<dbReference type="Pfam" id="PF00563">
    <property type="entry name" value="EAL"/>
    <property type="match status" value="1"/>
</dbReference>
<dbReference type="EC" id="3.1.4.52" evidence="1"/>
<dbReference type="SUPFAM" id="SSF55781">
    <property type="entry name" value="GAF domain-like"/>
    <property type="match status" value="1"/>
</dbReference>
<dbReference type="InterPro" id="IPR001633">
    <property type="entry name" value="EAL_dom"/>
</dbReference>
<dbReference type="PANTHER" id="PTHR33121:SF71">
    <property type="entry name" value="OXYGEN SENSOR PROTEIN DOSP"/>
    <property type="match status" value="1"/>
</dbReference>
<dbReference type="NCBIfam" id="TIGR00254">
    <property type="entry name" value="GGDEF"/>
    <property type="match status" value="1"/>
</dbReference>
<dbReference type="SMART" id="SM00267">
    <property type="entry name" value="GGDEF"/>
    <property type="match status" value="1"/>
</dbReference>
<dbReference type="InterPro" id="IPR050706">
    <property type="entry name" value="Cyclic-di-GMP_PDE-like"/>
</dbReference>
<dbReference type="PROSITE" id="PS50883">
    <property type="entry name" value="EAL"/>
    <property type="match status" value="1"/>
</dbReference>
<dbReference type="Gene3D" id="3.30.70.270">
    <property type="match status" value="1"/>
</dbReference>
<dbReference type="Proteomes" id="UP000183794">
    <property type="component" value="Unassembled WGS sequence"/>
</dbReference>
<dbReference type="PANTHER" id="PTHR33121">
    <property type="entry name" value="CYCLIC DI-GMP PHOSPHODIESTERASE PDEF"/>
    <property type="match status" value="1"/>
</dbReference>
<dbReference type="Pfam" id="PF00990">
    <property type="entry name" value="GGDEF"/>
    <property type="match status" value="1"/>
</dbReference>
<evidence type="ECO:0000313" key="5">
    <source>
        <dbReference type="EMBL" id="SGZ15625.1"/>
    </source>
</evidence>
<evidence type="ECO:0000259" key="3">
    <source>
        <dbReference type="PROSITE" id="PS50883"/>
    </source>
</evidence>
<organism evidence="5 6">
    <name type="scientific">Moritella viscosa</name>
    <dbReference type="NCBI Taxonomy" id="80854"/>
    <lineage>
        <taxon>Bacteria</taxon>
        <taxon>Pseudomonadati</taxon>
        <taxon>Pseudomonadota</taxon>
        <taxon>Gammaproteobacteria</taxon>
        <taxon>Alteromonadales</taxon>
        <taxon>Moritellaceae</taxon>
        <taxon>Moritella</taxon>
    </lineage>
</organism>
<protein>
    <recommendedName>
        <fullName evidence="1">cyclic-guanylate-specific phosphodiesterase</fullName>
        <ecNumber evidence="1">3.1.4.52</ecNumber>
    </recommendedName>
</protein>
<dbReference type="Gene3D" id="3.20.20.450">
    <property type="entry name" value="EAL domain"/>
    <property type="match status" value="1"/>
</dbReference>
<dbReference type="InterPro" id="IPR000160">
    <property type="entry name" value="GGDEF_dom"/>
</dbReference>
<evidence type="ECO:0000256" key="1">
    <source>
        <dbReference type="ARBA" id="ARBA00012282"/>
    </source>
</evidence>
<sequence>MLNINTQVIEIPEPMFRGWQQTVELIAGIMNLPAALIMRVHHNDVRIFSSSETVSSTSPLLSDSKQLSCYSAQVIYNRAELLLEDATLDSTWTFDHNVSADIMAYYGLPLTWPNDQAFGTLCVLDTKIHEFTPHCKLLIARFQQSMSADLAMLYEKAELLHANRKLQSLLAKKSMALTLSNQALLHEQDSRSALESTLIYQQKYDSLTGVANQFSLVKQIDGMLEYVDDENELAVIYLGIRNFKSINNSYGYAIGDKVLLEVSQRIHQQLTTEYLVARCWGDAFAVVVRDDNVVEQAIDLIARFSQAFESTFIIDDYVITAQVCCGVALADSPEDKGISLVERAEAAMSASKDTGTYYNFFTEELSAAIGERHYLESHLAEALDKNEMSVHYQPMICIKTRRVMGAEALIRWQNPILGAVAPDRFIYLAEQNGQILALGNFVLRTAMEQAAQWRKSFGGDFCIAVNMSPVQFRDDNLVSRIAQLLAYYRLPGSSLELEITEGVLLQDEKKAAKAIAGLQNLGVRISLDDFGTGYSSLSYLQKYSFDTLKIDRSFIMNLMERDQDKELARAIIAMAKKLNLQVVAEGVETAEQDQFIVDEGCDYGQGYLYGKPVPATMFMGQYLSKKAI</sequence>
<feature type="domain" description="EAL" evidence="3">
    <location>
        <begin position="372"/>
        <end position="626"/>
    </location>
</feature>
<dbReference type="InterPro" id="IPR029787">
    <property type="entry name" value="Nucleotide_cyclase"/>
</dbReference>
<dbReference type="OrthoDB" id="9804951at2"/>
<evidence type="ECO:0000313" key="6">
    <source>
        <dbReference type="Proteomes" id="UP000183794"/>
    </source>
</evidence>
<dbReference type="EMBL" id="FPLD01000121">
    <property type="protein sequence ID" value="SGZ15625.1"/>
    <property type="molecule type" value="Genomic_DNA"/>
</dbReference>
<dbReference type="PROSITE" id="PS50887">
    <property type="entry name" value="GGDEF"/>
    <property type="match status" value="1"/>
</dbReference>
<dbReference type="AlphaFoldDB" id="A0A1L0AN76"/>
<keyword evidence="2" id="KW-0973">c-di-GMP</keyword>
<accession>A0A1L0AN76</accession>
<dbReference type="InterPro" id="IPR029016">
    <property type="entry name" value="GAF-like_dom_sf"/>
</dbReference>
<evidence type="ECO:0000256" key="2">
    <source>
        <dbReference type="ARBA" id="ARBA00022636"/>
    </source>
</evidence>
<name>A0A1L0AN76_9GAMM</name>
<dbReference type="CDD" id="cd01949">
    <property type="entry name" value="GGDEF"/>
    <property type="match status" value="1"/>
</dbReference>
<dbReference type="SUPFAM" id="SSF55073">
    <property type="entry name" value="Nucleotide cyclase"/>
    <property type="match status" value="1"/>
</dbReference>
<reference evidence="5 6" key="1">
    <citation type="submission" date="2016-11" db="EMBL/GenBank/DDBJ databases">
        <authorList>
            <person name="Jaros S."/>
            <person name="Januszkiewicz K."/>
            <person name="Wedrychowicz H."/>
        </authorList>
    </citation>
    <scope>NUCLEOTIDE SEQUENCE [LARGE SCALE GENOMIC DNA]</scope>
    <source>
        <strain evidence="5">NVI 5450</strain>
    </source>
</reference>
<feature type="domain" description="GGDEF" evidence="4">
    <location>
        <begin position="231"/>
        <end position="364"/>
    </location>
</feature>
<dbReference type="SMART" id="SM00052">
    <property type="entry name" value="EAL"/>
    <property type="match status" value="1"/>
</dbReference>
<evidence type="ECO:0000259" key="4">
    <source>
        <dbReference type="PROSITE" id="PS50887"/>
    </source>
</evidence>
<dbReference type="InterPro" id="IPR043128">
    <property type="entry name" value="Rev_trsase/Diguanyl_cyclase"/>
</dbReference>
<dbReference type="Gene3D" id="3.30.450.40">
    <property type="match status" value="1"/>
</dbReference>
<dbReference type="SUPFAM" id="SSF141868">
    <property type="entry name" value="EAL domain-like"/>
    <property type="match status" value="1"/>
</dbReference>
<gene>
    <name evidence="5" type="ORF">NVI5450_4204</name>
</gene>
<dbReference type="InterPro" id="IPR035919">
    <property type="entry name" value="EAL_sf"/>
</dbReference>
<proteinExistence type="predicted"/>
<dbReference type="RefSeq" id="WP_075497708.1">
    <property type="nucleotide sequence ID" value="NZ_CAWRBC010000148.1"/>
</dbReference>
<dbReference type="GO" id="GO:0071111">
    <property type="term" value="F:cyclic-guanylate-specific phosphodiesterase activity"/>
    <property type="evidence" value="ECO:0007669"/>
    <property type="project" value="UniProtKB-EC"/>
</dbReference>
<dbReference type="FunFam" id="3.20.20.450:FF:000001">
    <property type="entry name" value="Cyclic di-GMP phosphodiesterase yahA"/>
    <property type="match status" value="1"/>
</dbReference>